<sequence>MWTTEMDRYGLVEVPSGYLVFDLETMAPMIIDDDRDVLEEVFANMRRAGVPILTLDEYRARSRGGQRR</sequence>
<keyword evidence="2" id="KW-1185">Reference proteome</keyword>
<evidence type="ECO:0000313" key="1">
    <source>
        <dbReference type="EMBL" id="AKV00287.1"/>
    </source>
</evidence>
<dbReference type="Proteomes" id="UP000064967">
    <property type="component" value="Chromosome"/>
</dbReference>
<proteinExistence type="predicted"/>
<gene>
    <name evidence="1" type="ORF">AKJ09_06950</name>
</gene>
<dbReference type="RefSeq" id="WP_146651602.1">
    <property type="nucleotide sequence ID" value="NZ_CP012333.1"/>
</dbReference>
<accession>A0A0K1Q3S5</accession>
<dbReference type="KEGG" id="llu:AKJ09_06950"/>
<name>A0A0K1Q3S5_9BACT</name>
<dbReference type="EMBL" id="CP012333">
    <property type="protein sequence ID" value="AKV00287.1"/>
    <property type="molecule type" value="Genomic_DNA"/>
</dbReference>
<reference evidence="1 2" key="1">
    <citation type="submission" date="2015-08" db="EMBL/GenBank/DDBJ databases">
        <authorList>
            <person name="Babu N.S."/>
            <person name="Beckwith C.J."/>
            <person name="Beseler K.G."/>
            <person name="Brison A."/>
            <person name="Carone J.V."/>
            <person name="Caskin T.P."/>
            <person name="Diamond M."/>
            <person name="Durham M.E."/>
            <person name="Foxe J.M."/>
            <person name="Go M."/>
            <person name="Henderson B.A."/>
            <person name="Jones I.B."/>
            <person name="McGettigan J.A."/>
            <person name="Micheletti S.J."/>
            <person name="Nasrallah M.E."/>
            <person name="Ortiz D."/>
            <person name="Piller C.R."/>
            <person name="Privatt S.R."/>
            <person name="Schneider S.L."/>
            <person name="Sharp S."/>
            <person name="Smith T.C."/>
            <person name="Stanton J.D."/>
            <person name="Ullery H.E."/>
            <person name="Wilson R.J."/>
            <person name="Serrano M.G."/>
            <person name="Buck G."/>
            <person name="Lee V."/>
            <person name="Wang Y."/>
            <person name="Carvalho R."/>
            <person name="Voegtly L."/>
            <person name="Shi R."/>
            <person name="Duckworth R."/>
            <person name="Johnson A."/>
            <person name="Loviza R."/>
            <person name="Walstead R."/>
            <person name="Shah Z."/>
            <person name="Kiflezghi M."/>
            <person name="Wade K."/>
            <person name="Ball S.L."/>
            <person name="Bradley K.W."/>
            <person name="Asai D.J."/>
            <person name="Bowman C.A."/>
            <person name="Russell D.A."/>
            <person name="Pope W.H."/>
            <person name="Jacobs-Sera D."/>
            <person name="Hendrix R.W."/>
            <person name="Hatfull G.F."/>
        </authorList>
    </citation>
    <scope>NUCLEOTIDE SEQUENCE [LARGE SCALE GENOMIC DNA]</scope>
    <source>
        <strain evidence="1 2">DSM 27648</strain>
    </source>
</reference>
<protein>
    <submittedName>
        <fullName evidence="1">Uncharacterized protein</fullName>
    </submittedName>
</protein>
<evidence type="ECO:0000313" key="2">
    <source>
        <dbReference type="Proteomes" id="UP000064967"/>
    </source>
</evidence>
<dbReference type="AlphaFoldDB" id="A0A0K1Q3S5"/>
<organism evidence="1 2">
    <name type="scientific">Labilithrix luteola</name>
    <dbReference type="NCBI Taxonomy" id="1391654"/>
    <lineage>
        <taxon>Bacteria</taxon>
        <taxon>Pseudomonadati</taxon>
        <taxon>Myxococcota</taxon>
        <taxon>Polyangia</taxon>
        <taxon>Polyangiales</taxon>
        <taxon>Labilitrichaceae</taxon>
        <taxon>Labilithrix</taxon>
    </lineage>
</organism>